<dbReference type="Proteomes" id="UP000595437">
    <property type="component" value="Chromosome 17"/>
</dbReference>
<feature type="region of interest" description="Disordered" evidence="1">
    <location>
        <begin position="1"/>
        <end position="22"/>
    </location>
</feature>
<accession>A0A7T8GMZ1</accession>
<sequence>TLTTVEAPREPPATIDTPSPPPAVTVAVERRDLPPAPQRIITTIITTHRAPQTIQ</sequence>
<evidence type="ECO:0000313" key="2">
    <source>
        <dbReference type="EMBL" id="QQP34784.1"/>
    </source>
</evidence>
<feature type="non-terminal residue" evidence="2">
    <location>
        <position position="1"/>
    </location>
</feature>
<name>A0A7T8GMZ1_CALRO</name>
<dbReference type="AlphaFoldDB" id="A0A7T8GMZ1"/>
<evidence type="ECO:0000256" key="1">
    <source>
        <dbReference type="SAM" id="MobiDB-lite"/>
    </source>
</evidence>
<dbReference type="EMBL" id="CP045906">
    <property type="protein sequence ID" value="QQP34784.1"/>
    <property type="molecule type" value="Genomic_DNA"/>
</dbReference>
<organism evidence="2 3">
    <name type="scientific">Caligus rogercresseyi</name>
    <name type="common">Sea louse</name>
    <dbReference type="NCBI Taxonomy" id="217165"/>
    <lineage>
        <taxon>Eukaryota</taxon>
        <taxon>Metazoa</taxon>
        <taxon>Ecdysozoa</taxon>
        <taxon>Arthropoda</taxon>
        <taxon>Crustacea</taxon>
        <taxon>Multicrustacea</taxon>
        <taxon>Hexanauplia</taxon>
        <taxon>Copepoda</taxon>
        <taxon>Siphonostomatoida</taxon>
        <taxon>Caligidae</taxon>
        <taxon>Caligus</taxon>
    </lineage>
</organism>
<reference evidence="3" key="1">
    <citation type="submission" date="2021-01" db="EMBL/GenBank/DDBJ databases">
        <title>Caligus Genome Assembly.</title>
        <authorList>
            <person name="Gallardo-Escarate C."/>
        </authorList>
    </citation>
    <scope>NUCLEOTIDE SEQUENCE [LARGE SCALE GENOMIC DNA]</scope>
</reference>
<keyword evidence="3" id="KW-1185">Reference proteome</keyword>
<protein>
    <submittedName>
        <fullName evidence="2">Uncharacterized protein</fullName>
    </submittedName>
</protein>
<proteinExistence type="predicted"/>
<gene>
    <name evidence="2" type="ORF">FKW44_022786</name>
</gene>
<evidence type="ECO:0000313" key="3">
    <source>
        <dbReference type="Proteomes" id="UP000595437"/>
    </source>
</evidence>